<dbReference type="Proteomes" id="UP001370490">
    <property type="component" value="Unassembled WGS sequence"/>
</dbReference>
<evidence type="ECO:0000313" key="2">
    <source>
        <dbReference type="Proteomes" id="UP001370490"/>
    </source>
</evidence>
<reference evidence="1 2" key="1">
    <citation type="submission" date="2023-12" db="EMBL/GenBank/DDBJ databases">
        <title>A high-quality genome assembly for Dillenia turbinata (Dilleniales).</title>
        <authorList>
            <person name="Chanderbali A."/>
        </authorList>
    </citation>
    <scope>NUCLEOTIDE SEQUENCE [LARGE SCALE GENOMIC DNA]</scope>
    <source>
        <strain evidence="1">LSX21</strain>
        <tissue evidence="1">Leaf</tissue>
    </source>
</reference>
<comment type="caution">
    <text evidence="1">The sequence shown here is derived from an EMBL/GenBank/DDBJ whole genome shotgun (WGS) entry which is preliminary data.</text>
</comment>
<dbReference type="AlphaFoldDB" id="A0AAN8VCE4"/>
<gene>
    <name evidence="1" type="ORF">RJ641_006032</name>
</gene>
<dbReference type="EMBL" id="JBAMMX010000014">
    <property type="protein sequence ID" value="KAK6927441.1"/>
    <property type="molecule type" value="Genomic_DNA"/>
</dbReference>
<keyword evidence="2" id="KW-1185">Reference proteome</keyword>
<organism evidence="1 2">
    <name type="scientific">Dillenia turbinata</name>
    <dbReference type="NCBI Taxonomy" id="194707"/>
    <lineage>
        <taxon>Eukaryota</taxon>
        <taxon>Viridiplantae</taxon>
        <taxon>Streptophyta</taxon>
        <taxon>Embryophyta</taxon>
        <taxon>Tracheophyta</taxon>
        <taxon>Spermatophyta</taxon>
        <taxon>Magnoliopsida</taxon>
        <taxon>eudicotyledons</taxon>
        <taxon>Gunneridae</taxon>
        <taxon>Pentapetalae</taxon>
        <taxon>Dilleniales</taxon>
        <taxon>Dilleniaceae</taxon>
        <taxon>Dillenia</taxon>
    </lineage>
</organism>
<evidence type="ECO:0000313" key="1">
    <source>
        <dbReference type="EMBL" id="KAK6927441.1"/>
    </source>
</evidence>
<name>A0AAN8VCE4_9MAGN</name>
<accession>A0AAN8VCE4</accession>
<protein>
    <submittedName>
        <fullName evidence="1">Uncharacterized protein</fullName>
    </submittedName>
</protein>
<sequence length="106" mass="12229">MHKFLNLYSFVANDSRGQFTGIHLRMSWRRLKNWPASFQLSYYGTHEGPPELGFLNIVLASCDATDSVIAYSTDAEGLRTQLLKVQDNMCFYNFTEIWSLLPKICQ</sequence>
<proteinExistence type="predicted"/>